<feature type="transmembrane region" description="Helical" evidence="1">
    <location>
        <begin position="129"/>
        <end position="146"/>
    </location>
</feature>
<protein>
    <submittedName>
        <fullName evidence="3">Tetratricopeptide repeat-containing protein</fullName>
    </submittedName>
</protein>
<name>A0A450T981_9GAMM</name>
<feature type="transmembrane region" description="Helical" evidence="1">
    <location>
        <begin position="91"/>
        <end position="117"/>
    </location>
</feature>
<feature type="transmembrane region" description="Helical" evidence="1">
    <location>
        <begin position="158"/>
        <end position="180"/>
    </location>
</feature>
<dbReference type="SUPFAM" id="SSF48452">
    <property type="entry name" value="TPR-like"/>
    <property type="match status" value="1"/>
</dbReference>
<keyword evidence="1" id="KW-0472">Membrane</keyword>
<dbReference type="InterPro" id="IPR011990">
    <property type="entry name" value="TPR-like_helical_dom_sf"/>
</dbReference>
<accession>A0A450T981</accession>
<dbReference type="InterPro" id="IPR023155">
    <property type="entry name" value="Cyt_c-552/4"/>
</dbReference>
<feature type="domain" description="Cytochrome c-552/4" evidence="2">
    <location>
        <begin position="224"/>
        <end position="311"/>
    </location>
</feature>
<dbReference type="AlphaFoldDB" id="A0A450T981"/>
<keyword evidence="1" id="KW-0812">Transmembrane</keyword>
<gene>
    <name evidence="3" type="ORF">BECKFW1821A_GA0114235_11442</name>
</gene>
<dbReference type="Pfam" id="PF13435">
    <property type="entry name" value="Cytochrome_C554"/>
    <property type="match status" value="1"/>
</dbReference>
<dbReference type="EMBL" id="CAADEW010000144">
    <property type="protein sequence ID" value="VFJ63249.1"/>
    <property type="molecule type" value="Genomic_DNA"/>
</dbReference>
<evidence type="ECO:0000256" key="1">
    <source>
        <dbReference type="SAM" id="Phobius"/>
    </source>
</evidence>
<dbReference type="SUPFAM" id="SSF48695">
    <property type="entry name" value="Multiheme cytochromes"/>
    <property type="match status" value="1"/>
</dbReference>
<dbReference type="Pfam" id="PF13432">
    <property type="entry name" value="TPR_16"/>
    <property type="match status" value="2"/>
</dbReference>
<proteinExistence type="predicted"/>
<keyword evidence="1" id="KW-1133">Transmembrane helix</keyword>
<dbReference type="Gene3D" id="1.10.1130.10">
    <property type="entry name" value="Flavocytochrome C3, Chain A"/>
    <property type="match status" value="1"/>
</dbReference>
<evidence type="ECO:0000259" key="2">
    <source>
        <dbReference type="Pfam" id="PF13435"/>
    </source>
</evidence>
<organism evidence="3">
    <name type="scientific">Candidatus Kentrum sp. FW</name>
    <dbReference type="NCBI Taxonomy" id="2126338"/>
    <lineage>
        <taxon>Bacteria</taxon>
        <taxon>Pseudomonadati</taxon>
        <taxon>Pseudomonadota</taxon>
        <taxon>Gammaproteobacteria</taxon>
        <taxon>Candidatus Kentrum</taxon>
    </lineage>
</organism>
<sequence>MSSSTFPSPVTPGLRKLLAVVFALFAVLGVNSLYLAGITVLEWGSGRVFQDHFYQIMFLIHLVLGLGAIVPVVVFGVLHGRVARLRPNRRAVRAGLALFATVMVLLASGVALTRLGFFELKDPRVREGVYWIHVIAPLVAIWLFVLHRLAGAGIRWRIGGFQVGGALAFSVLVFLLHGILAGPSSWRGSFPMPDASPEGELAPSLARTVGGPIPAGLLMMDEYCKDCHADIHAQWSLSAHGLSSFNNPAYLFSVRETRAFSRETTGKDHAIRFCAGCHDPVPFFSGALADPNFDDVNDPMASAGITCTACHAITRIDSPRGNADYTIEAPRHYPFTQSENPFLQWVNRQLIKAKPAFHKVTFLKPLHRESNFCGTCHKVHIPKAVNHYKWLRGQNHHDAYQLSGVSGHGAMSFYYPDKAVHSCAACHMPPTPSKDFGAAFLDDSDELKVHDHQFPGANTALAHLLDLPETALAVHRQFLEGALRVDIFGIKEGGRIDGKLTAPLRPKLPVLEPGKRYLLEVVIRTLRVGHVFTQGTADSNQVWLDVTAKSGDTVIGRSGAMNEMLKKDSIRKNNTGENDARGNDDLRGAGRVDPWSHFVNAYLLDRHGNRIDRRNAQDIFTPLYDHQIPPGAADVVHFALAIPEDITGAVTVTVKLQYRKFDTTYLRHFQGEDFTANNLPVTTIAEDSVTLPVRVSGGLAVADVTVFDKDSANADVAPAIPTWQRWNDYGIGLLRKGDKGSTKGELRQAEQAFTQVERLGRADGPLNLARVYWKEGRLADAGAALRRAARHDPPAPPWVVAWFTGLVNKQNGYLDEAILDFTRILDNNFPEARKREFDFSQDYRVRNELGQTLFERAKRERGSARQEARDALLHRARAQFLRTLALDPENVTAHYNLALIHARIGDREASEIHRKAHLRYKPDDNAGERTVALHRRANPDANHAAESIVIYDLQRPGAYGLPE</sequence>
<dbReference type="Gene3D" id="1.25.40.10">
    <property type="entry name" value="Tetratricopeptide repeat domain"/>
    <property type="match status" value="1"/>
</dbReference>
<reference evidence="3" key="1">
    <citation type="submission" date="2019-02" db="EMBL/GenBank/DDBJ databases">
        <authorList>
            <person name="Gruber-Vodicka R. H."/>
            <person name="Seah K. B. B."/>
        </authorList>
    </citation>
    <scope>NUCLEOTIDE SEQUENCE</scope>
    <source>
        <strain evidence="3">BECK_BZ15</strain>
    </source>
</reference>
<dbReference type="InterPro" id="IPR036280">
    <property type="entry name" value="Multihaem_cyt_sf"/>
</dbReference>
<feature type="transmembrane region" description="Helical" evidence="1">
    <location>
        <begin position="56"/>
        <end position="79"/>
    </location>
</feature>
<evidence type="ECO:0000313" key="3">
    <source>
        <dbReference type="EMBL" id="VFJ63249.1"/>
    </source>
</evidence>